<evidence type="ECO:0000313" key="2">
    <source>
        <dbReference type="Proteomes" id="UP001596003"/>
    </source>
</evidence>
<reference evidence="2" key="1">
    <citation type="journal article" date="2019" name="Int. J. Syst. Evol. Microbiol.">
        <title>The Global Catalogue of Microorganisms (GCM) 10K type strain sequencing project: providing services to taxonomists for standard genome sequencing and annotation.</title>
        <authorList>
            <consortium name="The Broad Institute Genomics Platform"/>
            <consortium name="The Broad Institute Genome Sequencing Center for Infectious Disease"/>
            <person name="Wu L."/>
            <person name="Ma J."/>
        </authorList>
    </citation>
    <scope>NUCLEOTIDE SEQUENCE [LARGE SCALE GENOMIC DNA]</scope>
    <source>
        <strain evidence="2">NBRC 103627</strain>
    </source>
</reference>
<dbReference type="EMBL" id="JBHSFY010000005">
    <property type="protein sequence ID" value="MFC4477448.1"/>
    <property type="molecule type" value="Genomic_DNA"/>
</dbReference>
<comment type="caution">
    <text evidence="1">The sequence shown here is derived from an EMBL/GenBank/DDBJ whole genome shotgun (WGS) entry which is preliminary data.</text>
</comment>
<keyword evidence="2" id="KW-1185">Reference proteome</keyword>
<name>A0ABV8ZCM3_9FLAO</name>
<protein>
    <submittedName>
        <fullName evidence="1">Uncharacterized protein</fullName>
    </submittedName>
</protein>
<sequence length="179" mass="21544">MELRKEIEPQLEIAEKLYPEILKSIMDYTDFVDENGDEENIEYQKLESKIHNLTGKDMSKYNLWEWWEGEGAEVLSFRIVLPNPLKVEDITKEELSKIVCNRLEGFDNCLLNKNEDNQSFKAQFHPYLTDYYHDFLKLNFKKTYNYPKIFGPQNDKNKRQFWLSNLEKTEKLWNNGIFQ</sequence>
<proteinExistence type="predicted"/>
<evidence type="ECO:0000313" key="1">
    <source>
        <dbReference type="EMBL" id="MFC4477448.1"/>
    </source>
</evidence>
<dbReference type="RefSeq" id="WP_379797461.1">
    <property type="nucleotide sequence ID" value="NZ_JBHSFY010000005.1"/>
</dbReference>
<dbReference type="Proteomes" id="UP001596003">
    <property type="component" value="Unassembled WGS sequence"/>
</dbReference>
<accession>A0ABV8ZCM3</accession>
<organism evidence="1 2">
    <name type="scientific">Flavobacterium chungangensis</name>
    <dbReference type="NCBI Taxonomy" id="2708132"/>
    <lineage>
        <taxon>Bacteria</taxon>
        <taxon>Pseudomonadati</taxon>
        <taxon>Bacteroidota</taxon>
        <taxon>Flavobacteriia</taxon>
        <taxon>Flavobacteriales</taxon>
        <taxon>Flavobacteriaceae</taxon>
        <taxon>Flavobacterium</taxon>
    </lineage>
</organism>
<gene>
    <name evidence="1" type="ORF">ACFO3N_10285</name>
</gene>